<dbReference type="EMBL" id="QLYX01000010">
    <property type="protein sequence ID" value="RAY13227.1"/>
    <property type="molecule type" value="Genomic_DNA"/>
</dbReference>
<comment type="caution">
    <text evidence="2">The sequence shown here is derived from an EMBL/GenBank/DDBJ whole genome shotgun (WGS) entry which is preliminary data.</text>
</comment>
<dbReference type="PANTHER" id="PTHR42305:SF1">
    <property type="entry name" value="MEMBRANE PROTEIN RV1733C-RELATED"/>
    <property type="match status" value="1"/>
</dbReference>
<keyword evidence="1" id="KW-1133">Transmembrane helix</keyword>
<dbReference type="Proteomes" id="UP000251891">
    <property type="component" value="Unassembled WGS sequence"/>
</dbReference>
<keyword evidence="1" id="KW-0812">Transmembrane</keyword>
<dbReference type="AlphaFoldDB" id="A0A365H299"/>
<feature type="transmembrane region" description="Helical" evidence="1">
    <location>
        <begin position="28"/>
        <end position="54"/>
    </location>
</feature>
<organism evidence="2 3">
    <name type="scientific">Actinomadura craniellae</name>
    <dbReference type="NCBI Taxonomy" id="2231787"/>
    <lineage>
        <taxon>Bacteria</taxon>
        <taxon>Bacillati</taxon>
        <taxon>Actinomycetota</taxon>
        <taxon>Actinomycetes</taxon>
        <taxon>Streptosporangiales</taxon>
        <taxon>Thermomonosporaceae</taxon>
        <taxon>Actinomadura</taxon>
    </lineage>
</organism>
<evidence type="ECO:0000256" key="1">
    <source>
        <dbReference type="SAM" id="Phobius"/>
    </source>
</evidence>
<gene>
    <name evidence="2" type="ORF">DPM19_22370</name>
</gene>
<dbReference type="InterPro" id="IPR039708">
    <property type="entry name" value="MT1774/Rv1733c-like"/>
</dbReference>
<keyword evidence="3" id="KW-1185">Reference proteome</keyword>
<protein>
    <submittedName>
        <fullName evidence="2">Uncharacterized protein</fullName>
    </submittedName>
</protein>
<proteinExistence type="predicted"/>
<evidence type="ECO:0000313" key="2">
    <source>
        <dbReference type="EMBL" id="RAY13227.1"/>
    </source>
</evidence>
<evidence type="ECO:0000313" key="3">
    <source>
        <dbReference type="Proteomes" id="UP000251891"/>
    </source>
</evidence>
<reference evidence="2 3" key="1">
    <citation type="submission" date="2018-06" db="EMBL/GenBank/DDBJ databases">
        <title>Actinomadura craniellae sp. nov. isolated from marine sponge Craniella sp.</title>
        <authorList>
            <person name="Li L."/>
            <person name="Xu Q.H."/>
            <person name="Lin H.W."/>
            <person name="Lu Y.H."/>
        </authorList>
    </citation>
    <scope>NUCLEOTIDE SEQUENCE [LARGE SCALE GENOMIC DNA]</scope>
    <source>
        <strain evidence="2 3">LHW63021</strain>
    </source>
</reference>
<name>A0A365H299_9ACTN</name>
<feature type="transmembrane region" description="Helical" evidence="1">
    <location>
        <begin position="144"/>
        <end position="165"/>
    </location>
</feature>
<dbReference type="PANTHER" id="PTHR42305">
    <property type="entry name" value="MEMBRANE PROTEIN RV1733C-RELATED"/>
    <property type="match status" value="1"/>
</dbReference>
<sequence>MPGRLGRARRRLGFDRNTLRRRVDRVQWTVAIVLVTIFLAVGPLIATLVAGGVYSDGVRTERAEKQARQQVVATVLGPGEVSGSDQYVHQTVQARWQVAGEPRTGSIPAWSGAKAGDTRRIWVNDRGDPTLRPRPHSRTVADTAYTAIGVLLATGLPPLVLYGLVRHRCDRYRYARWAAEWAEISTRRIP</sequence>
<accession>A0A365H299</accession>
<keyword evidence="1" id="KW-0472">Membrane</keyword>